<dbReference type="OrthoDB" id="7478530at2"/>
<organism evidence="3 4">
    <name type="scientific">Flavobacterium magnum</name>
    <dbReference type="NCBI Taxonomy" id="2162713"/>
    <lineage>
        <taxon>Bacteria</taxon>
        <taxon>Pseudomonadati</taxon>
        <taxon>Bacteroidota</taxon>
        <taxon>Flavobacteriia</taxon>
        <taxon>Flavobacteriales</taxon>
        <taxon>Flavobacteriaceae</taxon>
        <taxon>Flavobacterium</taxon>
    </lineage>
</organism>
<reference evidence="3 4" key="1">
    <citation type="submission" date="2018-04" db="EMBL/GenBank/DDBJ databases">
        <title>Genome sequencing of Flavobacterium sp. HYN0048.</title>
        <authorList>
            <person name="Yi H."/>
            <person name="Baek C."/>
        </authorList>
    </citation>
    <scope>NUCLEOTIDE SEQUENCE [LARGE SCALE GENOMIC DNA]</scope>
    <source>
        <strain evidence="3 4">HYN0048</strain>
    </source>
</reference>
<evidence type="ECO:0000313" key="3">
    <source>
        <dbReference type="EMBL" id="AWA30018.1"/>
    </source>
</evidence>
<dbReference type="SUPFAM" id="SSF47226">
    <property type="entry name" value="Histidine-containing phosphotransfer domain, HPT domain"/>
    <property type="match status" value="1"/>
</dbReference>
<accession>A0A2S0RFJ8</accession>
<keyword evidence="1" id="KW-0597">Phosphoprotein</keyword>
<dbReference type="GO" id="GO:0000160">
    <property type="term" value="P:phosphorelay signal transduction system"/>
    <property type="evidence" value="ECO:0007669"/>
    <property type="project" value="InterPro"/>
</dbReference>
<dbReference type="AlphaFoldDB" id="A0A2S0RFJ8"/>
<dbReference type="Gene3D" id="1.20.120.160">
    <property type="entry name" value="HPT domain"/>
    <property type="match status" value="1"/>
</dbReference>
<protein>
    <submittedName>
        <fullName evidence="3">Histidine kinase</fullName>
    </submittedName>
</protein>
<dbReference type="RefSeq" id="WP_108370601.1">
    <property type="nucleotide sequence ID" value="NZ_CP028811.1"/>
</dbReference>
<name>A0A2S0RFJ8_9FLAO</name>
<proteinExistence type="predicted"/>
<keyword evidence="3" id="KW-0808">Transferase</keyword>
<keyword evidence="4" id="KW-1185">Reference proteome</keyword>
<evidence type="ECO:0000259" key="2">
    <source>
        <dbReference type="PROSITE" id="PS50894"/>
    </source>
</evidence>
<dbReference type="Proteomes" id="UP000244193">
    <property type="component" value="Chromosome"/>
</dbReference>
<evidence type="ECO:0000256" key="1">
    <source>
        <dbReference type="PROSITE-ProRule" id="PRU00110"/>
    </source>
</evidence>
<dbReference type="InterPro" id="IPR036641">
    <property type="entry name" value="HPT_dom_sf"/>
</dbReference>
<dbReference type="EMBL" id="CP028811">
    <property type="protein sequence ID" value="AWA30018.1"/>
    <property type="molecule type" value="Genomic_DNA"/>
</dbReference>
<sequence>MALNYNLAKVYAISENDTEFVLQIVSLFISEVPADLQLVREGIEQKNYKQAYSFAHKIKPTLDLLGMTVAFEEILVVEEWTKREGKRKEIKDTFKDIEERVEKAVKEIRKDFNL</sequence>
<dbReference type="KEGG" id="fmg:HYN48_07965"/>
<dbReference type="GO" id="GO:0004672">
    <property type="term" value="F:protein kinase activity"/>
    <property type="evidence" value="ECO:0007669"/>
    <property type="project" value="UniProtKB-ARBA"/>
</dbReference>
<keyword evidence="3" id="KW-0418">Kinase</keyword>
<feature type="domain" description="HPt" evidence="2">
    <location>
        <begin position="17"/>
        <end position="114"/>
    </location>
</feature>
<dbReference type="PROSITE" id="PS50894">
    <property type="entry name" value="HPT"/>
    <property type="match status" value="1"/>
</dbReference>
<evidence type="ECO:0000313" key="4">
    <source>
        <dbReference type="Proteomes" id="UP000244193"/>
    </source>
</evidence>
<feature type="modified residue" description="Phosphohistidine" evidence="1">
    <location>
        <position position="56"/>
    </location>
</feature>
<dbReference type="InterPro" id="IPR008207">
    <property type="entry name" value="Sig_transdc_His_kin_Hpt_dom"/>
</dbReference>
<gene>
    <name evidence="3" type="ORF">HYN48_07965</name>
</gene>